<dbReference type="Pfam" id="PF02230">
    <property type="entry name" value="Abhydrolase_2"/>
    <property type="match status" value="1"/>
</dbReference>
<dbReference type="SUPFAM" id="SSF53474">
    <property type="entry name" value="alpha/beta-Hydrolases"/>
    <property type="match status" value="1"/>
</dbReference>
<name>A0A381NNN0_9ZZZZ</name>
<sequence>MFNKHNISFEFSSSYITYNKLTDNTENIWIVFHGYGQLSKYFIRRFDVLDGDKNYIIAPQGLSKFYVDEDYKNVGASWLTKEDRGSDLLNQQKYLIKLMDELKLKIDFSKIKVNLFGFSQGVSALTRLLMNYNMKVNNIIIWAGWVPDEFFNINKDVLKDTNLFFVVGNKDKYYNNPIIKGYLKKFKNILNKEIDYFVFDGGHIVDRKVLKKINEKL</sequence>
<evidence type="ECO:0000259" key="1">
    <source>
        <dbReference type="Pfam" id="PF02230"/>
    </source>
</evidence>
<accession>A0A381NNN0</accession>
<protein>
    <recommendedName>
        <fullName evidence="1">Phospholipase/carboxylesterase/thioesterase domain-containing protein</fullName>
    </recommendedName>
</protein>
<dbReference type="EMBL" id="UINC01000487">
    <property type="protein sequence ID" value="SUZ56205.1"/>
    <property type="molecule type" value="Genomic_DNA"/>
</dbReference>
<dbReference type="Gene3D" id="3.40.50.1820">
    <property type="entry name" value="alpha/beta hydrolase"/>
    <property type="match status" value="1"/>
</dbReference>
<reference evidence="2" key="1">
    <citation type="submission" date="2018-05" db="EMBL/GenBank/DDBJ databases">
        <authorList>
            <person name="Lanie J.A."/>
            <person name="Ng W.-L."/>
            <person name="Kazmierczak K.M."/>
            <person name="Andrzejewski T.M."/>
            <person name="Davidsen T.M."/>
            <person name="Wayne K.J."/>
            <person name="Tettelin H."/>
            <person name="Glass J.I."/>
            <person name="Rusch D."/>
            <person name="Podicherti R."/>
            <person name="Tsui H.-C.T."/>
            <person name="Winkler M.E."/>
        </authorList>
    </citation>
    <scope>NUCLEOTIDE SEQUENCE</scope>
</reference>
<dbReference type="InterPro" id="IPR003140">
    <property type="entry name" value="PLipase/COase/thioEstase"/>
</dbReference>
<proteinExistence type="predicted"/>
<evidence type="ECO:0000313" key="2">
    <source>
        <dbReference type="EMBL" id="SUZ56205.1"/>
    </source>
</evidence>
<gene>
    <name evidence="2" type="ORF">METZ01_LOCUS9059</name>
</gene>
<dbReference type="InterPro" id="IPR029058">
    <property type="entry name" value="AB_hydrolase_fold"/>
</dbReference>
<feature type="domain" description="Phospholipase/carboxylesterase/thioesterase" evidence="1">
    <location>
        <begin position="24"/>
        <end position="215"/>
    </location>
</feature>
<dbReference type="AlphaFoldDB" id="A0A381NNN0"/>
<dbReference type="GO" id="GO:0016787">
    <property type="term" value="F:hydrolase activity"/>
    <property type="evidence" value="ECO:0007669"/>
    <property type="project" value="InterPro"/>
</dbReference>
<organism evidence="2">
    <name type="scientific">marine metagenome</name>
    <dbReference type="NCBI Taxonomy" id="408172"/>
    <lineage>
        <taxon>unclassified sequences</taxon>
        <taxon>metagenomes</taxon>
        <taxon>ecological metagenomes</taxon>
    </lineage>
</organism>